<proteinExistence type="predicted"/>
<keyword evidence="3" id="KW-1185">Reference proteome</keyword>
<reference evidence="2 3" key="1">
    <citation type="submission" date="2017-11" db="EMBL/GenBank/DDBJ databases">
        <title>De-novo sequencing of pomegranate (Punica granatum L.) genome.</title>
        <authorList>
            <person name="Akparov Z."/>
            <person name="Amiraslanov A."/>
            <person name="Hajiyeva S."/>
            <person name="Abbasov M."/>
            <person name="Kaur K."/>
            <person name="Hamwieh A."/>
            <person name="Solovyev V."/>
            <person name="Salamov A."/>
            <person name="Braich B."/>
            <person name="Kosarev P."/>
            <person name="Mahmoud A."/>
            <person name="Hajiyev E."/>
            <person name="Babayeva S."/>
            <person name="Izzatullayeva V."/>
            <person name="Mammadov A."/>
            <person name="Mammadov A."/>
            <person name="Sharifova S."/>
            <person name="Ojaghi J."/>
            <person name="Eynullazada K."/>
            <person name="Bayramov B."/>
            <person name="Abdulazimova A."/>
            <person name="Shahmuradov I."/>
        </authorList>
    </citation>
    <scope>NUCLEOTIDE SEQUENCE [LARGE SCALE GENOMIC DNA]</scope>
    <source>
        <strain evidence="3">cv. AG2017</strain>
        <tissue evidence="2">Leaf</tissue>
    </source>
</reference>
<gene>
    <name evidence="2" type="ORF">CRG98_033432</name>
</gene>
<comment type="caution">
    <text evidence="2">The sequence shown here is derived from an EMBL/GenBank/DDBJ whole genome shotgun (WGS) entry which is preliminary data.</text>
</comment>
<name>A0A2I0IQ87_PUNGR</name>
<protein>
    <submittedName>
        <fullName evidence="2">Uncharacterized protein</fullName>
    </submittedName>
</protein>
<accession>A0A2I0IQ87</accession>
<sequence>MRKQAPDEGFPVDGVVVGGEISSCIGMMDLGGEEALAAAMEEEGIGAVSEGLVLVLVDRAANSAGAPEQQQCEEQRRQWRDKDGVFATYRIREDPVNGCLDQAGSFQSPKPTARIADPPGRNMRNIPHEASPILSEPIEWIIVKW</sequence>
<dbReference type="Proteomes" id="UP000233551">
    <property type="component" value="Unassembled WGS sequence"/>
</dbReference>
<dbReference type="EMBL" id="PGOL01002669">
    <property type="protein sequence ID" value="PKI46174.1"/>
    <property type="molecule type" value="Genomic_DNA"/>
</dbReference>
<evidence type="ECO:0000256" key="1">
    <source>
        <dbReference type="SAM" id="MobiDB-lite"/>
    </source>
</evidence>
<feature type="region of interest" description="Disordered" evidence="1">
    <location>
        <begin position="100"/>
        <end position="123"/>
    </location>
</feature>
<dbReference type="AlphaFoldDB" id="A0A2I0IQ87"/>
<evidence type="ECO:0000313" key="3">
    <source>
        <dbReference type="Proteomes" id="UP000233551"/>
    </source>
</evidence>
<organism evidence="2 3">
    <name type="scientific">Punica granatum</name>
    <name type="common">Pomegranate</name>
    <dbReference type="NCBI Taxonomy" id="22663"/>
    <lineage>
        <taxon>Eukaryota</taxon>
        <taxon>Viridiplantae</taxon>
        <taxon>Streptophyta</taxon>
        <taxon>Embryophyta</taxon>
        <taxon>Tracheophyta</taxon>
        <taxon>Spermatophyta</taxon>
        <taxon>Magnoliopsida</taxon>
        <taxon>eudicotyledons</taxon>
        <taxon>Gunneridae</taxon>
        <taxon>Pentapetalae</taxon>
        <taxon>rosids</taxon>
        <taxon>malvids</taxon>
        <taxon>Myrtales</taxon>
        <taxon>Lythraceae</taxon>
        <taxon>Punica</taxon>
    </lineage>
</organism>
<evidence type="ECO:0000313" key="2">
    <source>
        <dbReference type="EMBL" id="PKI46174.1"/>
    </source>
</evidence>